<organism evidence="1 2">
    <name type="scientific">Caenorhabditis japonica</name>
    <dbReference type="NCBI Taxonomy" id="281687"/>
    <lineage>
        <taxon>Eukaryota</taxon>
        <taxon>Metazoa</taxon>
        <taxon>Ecdysozoa</taxon>
        <taxon>Nematoda</taxon>
        <taxon>Chromadorea</taxon>
        <taxon>Rhabditida</taxon>
        <taxon>Rhabditina</taxon>
        <taxon>Rhabditomorpha</taxon>
        <taxon>Rhabditoidea</taxon>
        <taxon>Rhabditidae</taxon>
        <taxon>Peloderinae</taxon>
        <taxon>Caenorhabditis</taxon>
    </lineage>
</organism>
<accession>A0A8R1ED64</accession>
<name>A0A8R1ED64_CAEJA</name>
<sequence>MNELSLNGGPIGDADVRIMCETPLNEERCARRENRSYWKPWILMGHVMENAKDAYDCIESKYLDDLERAAKKRNTSVTPRNINFHISNWLVAAK</sequence>
<keyword evidence="2" id="KW-1185">Reference proteome</keyword>
<dbReference type="Proteomes" id="UP000005237">
    <property type="component" value="Unassembled WGS sequence"/>
</dbReference>
<evidence type="ECO:0000313" key="1">
    <source>
        <dbReference type="EnsemblMetazoa" id="CJA33333a.1"/>
    </source>
</evidence>
<evidence type="ECO:0000313" key="2">
    <source>
        <dbReference type="Proteomes" id="UP000005237"/>
    </source>
</evidence>
<reference evidence="2" key="1">
    <citation type="submission" date="2010-08" db="EMBL/GenBank/DDBJ databases">
        <authorList>
            <consortium name="Caenorhabditis japonica Sequencing Consortium"/>
            <person name="Wilson R.K."/>
        </authorList>
    </citation>
    <scope>NUCLEOTIDE SEQUENCE [LARGE SCALE GENOMIC DNA]</scope>
    <source>
        <strain evidence="2">DF5081</strain>
    </source>
</reference>
<reference evidence="1" key="2">
    <citation type="submission" date="2022-06" db="UniProtKB">
        <authorList>
            <consortium name="EnsemblMetazoa"/>
        </authorList>
    </citation>
    <scope>IDENTIFICATION</scope>
    <source>
        <strain evidence="1">DF5081</strain>
    </source>
</reference>
<dbReference type="EnsemblMetazoa" id="CJA33333a.1">
    <property type="protein sequence ID" value="CJA33333a.1"/>
    <property type="gene ID" value="WBGene00209180"/>
</dbReference>
<proteinExistence type="predicted"/>
<dbReference type="AlphaFoldDB" id="A0A8R1ED64"/>
<protein>
    <submittedName>
        <fullName evidence="1">Uncharacterized protein</fullName>
    </submittedName>
</protein>